<dbReference type="AlphaFoldDB" id="A0A926EKF1"/>
<evidence type="ECO:0000313" key="1">
    <source>
        <dbReference type="EMBL" id="MBC8581356.1"/>
    </source>
</evidence>
<comment type="caution">
    <text evidence="1">The sequence shown here is derived from an EMBL/GenBank/DDBJ whole genome shotgun (WGS) entry which is preliminary data.</text>
</comment>
<reference evidence="1" key="1">
    <citation type="submission" date="2020-08" db="EMBL/GenBank/DDBJ databases">
        <title>Genome public.</title>
        <authorList>
            <person name="Liu C."/>
            <person name="Sun Q."/>
        </authorList>
    </citation>
    <scope>NUCLEOTIDE SEQUENCE</scope>
    <source>
        <strain evidence="1">NSJ-12</strain>
    </source>
</reference>
<dbReference type="EMBL" id="JACRSY010000047">
    <property type="protein sequence ID" value="MBC8581356.1"/>
    <property type="molecule type" value="Genomic_DNA"/>
</dbReference>
<gene>
    <name evidence="1" type="ORF">H8718_17845</name>
</gene>
<evidence type="ECO:0000313" key="2">
    <source>
        <dbReference type="Proteomes" id="UP000655830"/>
    </source>
</evidence>
<dbReference type="RefSeq" id="WP_249334242.1">
    <property type="nucleotide sequence ID" value="NZ_JACRSY010000047.1"/>
</dbReference>
<sequence>MQKYLSTTEDIEAEESLKIISLALKRINDTDMRLSLCLDKAIEVCLESRRASCLKRMVHTIQLAKLESEEEKLRIELYEAERALLAIEGLDEHIDRIAKVYRETANGIIRVINTIKHKHMNRRV</sequence>
<proteinExistence type="predicted"/>
<keyword evidence="2" id="KW-1185">Reference proteome</keyword>
<accession>A0A926EKF1</accession>
<dbReference type="Proteomes" id="UP000655830">
    <property type="component" value="Unassembled WGS sequence"/>
</dbReference>
<organism evidence="1 2">
    <name type="scientific">Zhenhengia yiwuensis</name>
    <dbReference type="NCBI Taxonomy" id="2763666"/>
    <lineage>
        <taxon>Bacteria</taxon>
        <taxon>Bacillati</taxon>
        <taxon>Bacillota</taxon>
        <taxon>Clostridia</taxon>
        <taxon>Lachnospirales</taxon>
        <taxon>Lachnospiraceae</taxon>
        <taxon>Zhenhengia</taxon>
    </lineage>
</organism>
<protein>
    <submittedName>
        <fullName evidence="1">Uncharacterized protein</fullName>
    </submittedName>
</protein>
<name>A0A926EKF1_9FIRM</name>